<evidence type="ECO:0000256" key="3">
    <source>
        <dbReference type="ARBA" id="ARBA00022801"/>
    </source>
</evidence>
<dbReference type="InterPro" id="IPR036852">
    <property type="entry name" value="Peptidase_S8/S53_dom_sf"/>
</dbReference>
<dbReference type="InterPro" id="IPR015500">
    <property type="entry name" value="Peptidase_S8_subtilisin-rel"/>
</dbReference>
<evidence type="ECO:0000313" key="11">
    <source>
        <dbReference type="EMBL" id="SJM68215.1"/>
    </source>
</evidence>
<feature type="active site" description="Charge relay system" evidence="5">
    <location>
        <position position="312"/>
    </location>
</feature>
<feature type="active site" description="Charge relay system" evidence="5">
    <location>
        <position position="102"/>
    </location>
</feature>
<evidence type="ECO:0000256" key="6">
    <source>
        <dbReference type="RuleBase" id="RU003355"/>
    </source>
</evidence>
<keyword evidence="4 5" id="KW-0720">Serine protease</keyword>
<dbReference type="PRINTS" id="PR00723">
    <property type="entry name" value="SUBTILISIN"/>
</dbReference>
<keyword evidence="8" id="KW-0812">Transmembrane</keyword>
<accession>A0A1R4GJG0</accession>
<keyword evidence="12" id="KW-1185">Reference proteome</keyword>
<dbReference type="RefSeq" id="WP_241895423.1">
    <property type="nucleotide sequence ID" value="NZ_FUHW01000038.1"/>
</dbReference>
<dbReference type="InterPro" id="IPR000209">
    <property type="entry name" value="Peptidase_S8/S53_dom"/>
</dbReference>
<feature type="domain" description="Peptidase S8/S53" evidence="10">
    <location>
        <begin position="55"/>
        <end position="360"/>
    </location>
</feature>
<dbReference type="InterPro" id="IPR023827">
    <property type="entry name" value="Peptidase_S8_Asp-AS"/>
</dbReference>
<dbReference type="PROSITE" id="PS51892">
    <property type="entry name" value="SUBTILASE"/>
    <property type="match status" value="1"/>
</dbReference>
<dbReference type="Proteomes" id="UP000195913">
    <property type="component" value="Unassembled WGS sequence"/>
</dbReference>
<evidence type="ECO:0000256" key="5">
    <source>
        <dbReference type="PROSITE-ProRule" id="PRU01240"/>
    </source>
</evidence>
<evidence type="ECO:0000256" key="8">
    <source>
        <dbReference type="SAM" id="Phobius"/>
    </source>
</evidence>
<feature type="chain" id="PRO_5013000808" evidence="9">
    <location>
        <begin position="32"/>
        <end position="494"/>
    </location>
</feature>
<feature type="signal peptide" evidence="9">
    <location>
        <begin position="1"/>
        <end position="31"/>
    </location>
</feature>
<gene>
    <name evidence="11" type="ORF">FM101_10870</name>
</gene>
<protein>
    <submittedName>
        <fullName evidence="11">Outer membrane stress sensor protease DegS</fullName>
    </submittedName>
</protein>
<feature type="region of interest" description="Disordered" evidence="7">
    <location>
        <begin position="72"/>
        <end position="98"/>
    </location>
</feature>
<keyword evidence="8" id="KW-1133">Transmembrane helix</keyword>
<evidence type="ECO:0000256" key="1">
    <source>
        <dbReference type="ARBA" id="ARBA00011073"/>
    </source>
</evidence>
<dbReference type="GO" id="GO:0004252">
    <property type="term" value="F:serine-type endopeptidase activity"/>
    <property type="evidence" value="ECO:0007669"/>
    <property type="project" value="UniProtKB-UniRule"/>
</dbReference>
<feature type="region of interest" description="Disordered" evidence="7">
    <location>
        <begin position="138"/>
        <end position="165"/>
    </location>
</feature>
<organism evidence="11 12">
    <name type="scientific">Arthrobacter rhombi</name>
    <dbReference type="NCBI Taxonomy" id="71253"/>
    <lineage>
        <taxon>Bacteria</taxon>
        <taxon>Bacillati</taxon>
        <taxon>Actinomycetota</taxon>
        <taxon>Actinomycetes</taxon>
        <taxon>Micrococcales</taxon>
        <taxon>Micrococcaceae</taxon>
        <taxon>Arthrobacter</taxon>
    </lineage>
</organism>
<dbReference type="GO" id="GO:0006508">
    <property type="term" value="P:proteolysis"/>
    <property type="evidence" value="ECO:0007669"/>
    <property type="project" value="UniProtKB-KW"/>
</dbReference>
<evidence type="ECO:0000313" key="12">
    <source>
        <dbReference type="Proteomes" id="UP000195913"/>
    </source>
</evidence>
<dbReference type="EMBL" id="FUHW01000038">
    <property type="protein sequence ID" value="SJM68215.1"/>
    <property type="molecule type" value="Genomic_DNA"/>
</dbReference>
<evidence type="ECO:0000259" key="10">
    <source>
        <dbReference type="Pfam" id="PF00082"/>
    </source>
</evidence>
<dbReference type="Gene3D" id="3.40.50.200">
    <property type="entry name" value="Peptidase S8/S53 domain"/>
    <property type="match status" value="1"/>
</dbReference>
<feature type="active site" description="Charge relay system" evidence="5">
    <location>
        <position position="64"/>
    </location>
</feature>
<dbReference type="SUPFAM" id="SSF52743">
    <property type="entry name" value="Subtilisin-like"/>
    <property type="match status" value="1"/>
</dbReference>
<dbReference type="PANTHER" id="PTHR43806:SF11">
    <property type="entry name" value="CEREVISIN-RELATED"/>
    <property type="match status" value="1"/>
</dbReference>
<keyword evidence="8" id="KW-0472">Membrane</keyword>
<sequence>MRPRPLRATAGLLATLLAAATLLVAAPAAQADQIRDSEYWLKDYGIKQAWKVSKGEGVTVAVIDTGIADSHPDLSGTVVGGSDFSQAGNKDGTKPLGALPEHGTLVGTLLAGHGNNEEAIAKATAEDEKQTIAWKRAVKDAKKDDEDPPKKPDPVKIPKSGPGPDGVIGVAPKAELLSGSLWLGSENPGGVPISEQVPHAVKWAVDQGADVINMSLGSTTPSWPTSWDEAFKYAEEHDVVIVAAAGNRAGGMEQVGAPATIPGVLTVAGVDKKGKASWDSSTQGISIGVAAPADPLVGGLPDGGYADWSGTSGAAPLVSGVAALIRSKYPDMKAHDVIQRILATAEDAGKPGVDNLYGYGLLDAEAALTTDVPSVDKNPLGTIAEWIHVHRRGQVVRPTPSKPKAKPQQESSVPPVAAPQAIAPEDPAGALPAVLVIGFGALTLIIIVGGGAHVVNTRRRNRATLAAEAGTVADAEWTASEADRDPFDDLPESR</sequence>
<dbReference type="Pfam" id="PF00082">
    <property type="entry name" value="Peptidase_S8"/>
    <property type="match status" value="1"/>
</dbReference>
<feature type="transmembrane region" description="Helical" evidence="8">
    <location>
        <begin position="430"/>
        <end position="455"/>
    </location>
</feature>
<keyword evidence="9" id="KW-0732">Signal</keyword>
<evidence type="ECO:0000256" key="9">
    <source>
        <dbReference type="SAM" id="SignalP"/>
    </source>
</evidence>
<evidence type="ECO:0000256" key="7">
    <source>
        <dbReference type="SAM" id="MobiDB-lite"/>
    </source>
</evidence>
<feature type="region of interest" description="Disordered" evidence="7">
    <location>
        <begin position="394"/>
        <end position="421"/>
    </location>
</feature>
<dbReference type="PANTHER" id="PTHR43806">
    <property type="entry name" value="PEPTIDASE S8"/>
    <property type="match status" value="1"/>
</dbReference>
<keyword evidence="2 5" id="KW-0645">Protease</keyword>
<dbReference type="AlphaFoldDB" id="A0A1R4GJG0"/>
<comment type="similarity">
    <text evidence="1 5 6">Belongs to the peptidase S8 family.</text>
</comment>
<evidence type="ECO:0000256" key="2">
    <source>
        <dbReference type="ARBA" id="ARBA00022670"/>
    </source>
</evidence>
<feature type="compositionally biased region" description="Basic and acidic residues" evidence="7">
    <location>
        <begin position="138"/>
        <end position="156"/>
    </location>
</feature>
<keyword evidence="3 5" id="KW-0378">Hydrolase</keyword>
<reference evidence="11 12" key="1">
    <citation type="submission" date="2017-02" db="EMBL/GenBank/DDBJ databases">
        <authorList>
            <person name="Peterson S.W."/>
        </authorList>
    </citation>
    <scope>NUCLEOTIDE SEQUENCE [LARGE SCALE GENOMIC DNA]</scope>
    <source>
        <strain evidence="11 12">B Ar 00.02</strain>
    </source>
</reference>
<dbReference type="PROSITE" id="PS00136">
    <property type="entry name" value="SUBTILASE_ASP"/>
    <property type="match status" value="1"/>
</dbReference>
<proteinExistence type="inferred from homology"/>
<evidence type="ECO:0000256" key="4">
    <source>
        <dbReference type="ARBA" id="ARBA00022825"/>
    </source>
</evidence>
<dbReference type="InterPro" id="IPR023828">
    <property type="entry name" value="Peptidase_S8_Ser-AS"/>
</dbReference>
<dbReference type="InterPro" id="IPR050131">
    <property type="entry name" value="Peptidase_S8_subtilisin-like"/>
</dbReference>
<dbReference type="PROSITE" id="PS00138">
    <property type="entry name" value="SUBTILASE_SER"/>
    <property type="match status" value="1"/>
</dbReference>
<name>A0A1R4GJG0_9MICC</name>